<reference evidence="1" key="1">
    <citation type="submission" date="2018-05" db="EMBL/GenBank/DDBJ databases">
        <authorList>
            <person name="Lanie J.A."/>
            <person name="Ng W.-L."/>
            <person name="Kazmierczak K.M."/>
            <person name="Andrzejewski T.M."/>
            <person name="Davidsen T.M."/>
            <person name="Wayne K.J."/>
            <person name="Tettelin H."/>
            <person name="Glass J.I."/>
            <person name="Rusch D."/>
            <person name="Podicherti R."/>
            <person name="Tsui H.-C.T."/>
            <person name="Winkler M.E."/>
        </authorList>
    </citation>
    <scope>NUCLEOTIDE SEQUENCE</scope>
</reference>
<dbReference type="EMBL" id="UINC01152940">
    <property type="protein sequence ID" value="SVD47376.1"/>
    <property type="molecule type" value="Genomic_DNA"/>
</dbReference>
<sequence>MRNVVIFLVLLLFAVPARAEVVDGTGVICTDPKNVKDRVYFFYGGKVHEVYMGAYELVYVMKLIKYEFSDSVISWSMPIRGTTWEYRRQVDINTSVLLMENINHAPNAVNVTVSYDCL</sequence>
<dbReference type="AlphaFoldDB" id="A0A382VLG1"/>
<organism evidence="1">
    <name type="scientific">marine metagenome</name>
    <dbReference type="NCBI Taxonomy" id="408172"/>
    <lineage>
        <taxon>unclassified sequences</taxon>
        <taxon>metagenomes</taxon>
        <taxon>ecological metagenomes</taxon>
    </lineage>
</organism>
<proteinExistence type="predicted"/>
<gene>
    <name evidence="1" type="ORF">METZ01_LOCUS400230</name>
</gene>
<protein>
    <submittedName>
        <fullName evidence="1">Uncharacterized protein</fullName>
    </submittedName>
</protein>
<name>A0A382VLG1_9ZZZZ</name>
<feature type="non-terminal residue" evidence="1">
    <location>
        <position position="118"/>
    </location>
</feature>
<evidence type="ECO:0000313" key="1">
    <source>
        <dbReference type="EMBL" id="SVD47376.1"/>
    </source>
</evidence>
<accession>A0A382VLG1</accession>